<dbReference type="InterPro" id="IPR037185">
    <property type="entry name" value="EmrE-like"/>
</dbReference>
<keyword evidence="2 5" id="KW-0812">Transmembrane</keyword>
<dbReference type="EMBL" id="JALJOT010000002">
    <property type="protein sequence ID" value="KAK9917502.1"/>
    <property type="molecule type" value="Genomic_DNA"/>
</dbReference>
<keyword evidence="7" id="KW-1185">Reference proteome</keyword>
<keyword evidence="3 5" id="KW-1133">Transmembrane helix</keyword>
<feature type="transmembrane region" description="Helical" evidence="5">
    <location>
        <begin position="6"/>
        <end position="26"/>
    </location>
</feature>
<gene>
    <name evidence="6" type="ORF">WJX75_005065</name>
</gene>
<evidence type="ECO:0008006" key="8">
    <source>
        <dbReference type="Google" id="ProtNLM"/>
    </source>
</evidence>
<comment type="caution">
    <text evidence="6">The sequence shown here is derived from an EMBL/GenBank/DDBJ whole genome shotgun (WGS) entry which is preliminary data.</text>
</comment>
<dbReference type="InterPro" id="IPR050638">
    <property type="entry name" value="AA-Vitamin_Transporters"/>
</dbReference>
<organism evidence="6 7">
    <name type="scientific">Coccomyxa subellipsoidea</name>
    <dbReference type="NCBI Taxonomy" id="248742"/>
    <lineage>
        <taxon>Eukaryota</taxon>
        <taxon>Viridiplantae</taxon>
        <taxon>Chlorophyta</taxon>
        <taxon>core chlorophytes</taxon>
        <taxon>Trebouxiophyceae</taxon>
        <taxon>Trebouxiophyceae incertae sedis</taxon>
        <taxon>Coccomyxaceae</taxon>
        <taxon>Coccomyxa</taxon>
    </lineage>
</organism>
<evidence type="ECO:0000256" key="1">
    <source>
        <dbReference type="ARBA" id="ARBA00004141"/>
    </source>
</evidence>
<dbReference type="SUPFAM" id="SSF103481">
    <property type="entry name" value="Multidrug resistance efflux transporter EmrE"/>
    <property type="match status" value="1"/>
</dbReference>
<dbReference type="Proteomes" id="UP001491310">
    <property type="component" value="Unassembled WGS sequence"/>
</dbReference>
<sequence>MRLGFYVAALAALGLFFTYTIPVSLIRCCRRREALEHDGTQEVRPKKEHALSEKIIAILVLAISLGVLAFGGILAANYTSANWLQLLYMTSPLLVALLARAVLKIPIEPALWPSLVLTLLGSGMVVYGGSQNSTDGQQLGWNDAIGIGIGLISMLGMAVFYVYVQKTEGVIAEDLVLYVEYATMCLTLPFLSLVLEPNDWDAILYYDALEWGNLLFTALGVYYGMNLLQQFIIRRVGASLFAMGTALRLVASIAGSWVLMGERIDNWQEWAGSAVVAFAITFYLFCQYKSKPPPEEPSAVGASSTEPLLPGPDAATTAEAPITRAVPVARRNAHALDQAALAATPGSLPSLSFRGYLRPSGFNVPNVQVA</sequence>
<evidence type="ECO:0000256" key="5">
    <source>
        <dbReference type="SAM" id="Phobius"/>
    </source>
</evidence>
<comment type="subcellular location">
    <subcellularLocation>
        <location evidence="1">Membrane</location>
        <topology evidence="1">Multi-pass membrane protein</topology>
    </subcellularLocation>
</comment>
<evidence type="ECO:0000256" key="4">
    <source>
        <dbReference type="ARBA" id="ARBA00023136"/>
    </source>
</evidence>
<feature type="transmembrane region" description="Helical" evidence="5">
    <location>
        <begin position="144"/>
        <end position="163"/>
    </location>
</feature>
<proteinExistence type="predicted"/>
<feature type="transmembrane region" description="Helical" evidence="5">
    <location>
        <begin position="55"/>
        <end position="77"/>
    </location>
</feature>
<keyword evidence="4 5" id="KW-0472">Membrane</keyword>
<feature type="transmembrane region" description="Helical" evidence="5">
    <location>
        <begin position="240"/>
        <end position="258"/>
    </location>
</feature>
<evidence type="ECO:0000256" key="2">
    <source>
        <dbReference type="ARBA" id="ARBA00022692"/>
    </source>
</evidence>
<feature type="transmembrane region" description="Helical" evidence="5">
    <location>
        <begin position="211"/>
        <end position="228"/>
    </location>
</feature>
<feature type="transmembrane region" description="Helical" evidence="5">
    <location>
        <begin position="270"/>
        <end position="286"/>
    </location>
</feature>
<evidence type="ECO:0000256" key="3">
    <source>
        <dbReference type="ARBA" id="ARBA00022989"/>
    </source>
</evidence>
<name>A0ABR2Z0N8_9CHLO</name>
<dbReference type="PANTHER" id="PTHR32322:SF2">
    <property type="entry name" value="EAMA DOMAIN-CONTAINING PROTEIN"/>
    <property type="match status" value="1"/>
</dbReference>
<feature type="transmembrane region" description="Helical" evidence="5">
    <location>
        <begin position="83"/>
        <end position="103"/>
    </location>
</feature>
<evidence type="ECO:0000313" key="7">
    <source>
        <dbReference type="Proteomes" id="UP001491310"/>
    </source>
</evidence>
<feature type="transmembrane region" description="Helical" evidence="5">
    <location>
        <begin position="175"/>
        <end position="195"/>
    </location>
</feature>
<dbReference type="PANTHER" id="PTHR32322">
    <property type="entry name" value="INNER MEMBRANE TRANSPORTER"/>
    <property type="match status" value="1"/>
</dbReference>
<accession>A0ABR2Z0N8</accession>
<protein>
    <recommendedName>
        <fullName evidence="8">EamA domain-containing protein</fullName>
    </recommendedName>
</protein>
<feature type="transmembrane region" description="Helical" evidence="5">
    <location>
        <begin position="110"/>
        <end position="129"/>
    </location>
</feature>
<reference evidence="6 7" key="1">
    <citation type="journal article" date="2024" name="Nat. Commun.">
        <title>Phylogenomics reveals the evolutionary origins of lichenization in chlorophyte algae.</title>
        <authorList>
            <person name="Puginier C."/>
            <person name="Libourel C."/>
            <person name="Otte J."/>
            <person name="Skaloud P."/>
            <person name="Haon M."/>
            <person name="Grisel S."/>
            <person name="Petersen M."/>
            <person name="Berrin J.G."/>
            <person name="Delaux P.M."/>
            <person name="Dal Grande F."/>
            <person name="Keller J."/>
        </authorList>
    </citation>
    <scope>NUCLEOTIDE SEQUENCE [LARGE SCALE GENOMIC DNA]</scope>
    <source>
        <strain evidence="6 7">SAG 216-7</strain>
    </source>
</reference>
<evidence type="ECO:0000313" key="6">
    <source>
        <dbReference type="EMBL" id="KAK9917502.1"/>
    </source>
</evidence>